<dbReference type="SUPFAM" id="SSF50331">
    <property type="entry name" value="MOP-like"/>
    <property type="match status" value="1"/>
</dbReference>
<dbReference type="InterPro" id="IPR047641">
    <property type="entry name" value="ABC_transpr_MalK/UgpC-like"/>
</dbReference>
<comment type="similarity">
    <text evidence="8">Belongs to the ABC transporter superfamily. Carbohydrate uptake transporter-1 (CUT1) (TC 3.A.1.1) family.</text>
</comment>
<evidence type="ECO:0000256" key="3">
    <source>
        <dbReference type="ARBA" id="ARBA00022741"/>
    </source>
</evidence>
<dbReference type="GO" id="GO:0140359">
    <property type="term" value="F:ABC-type transporter activity"/>
    <property type="evidence" value="ECO:0007669"/>
    <property type="project" value="InterPro"/>
</dbReference>
<dbReference type="GO" id="GO:0005524">
    <property type="term" value="F:ATP binding"/>
    <property type="evidence" value="ECO:0007669"/>
    <property type="project" value="UniProtKB-KW"/>
</dbReference>
<dbReference type="PANTHER" id="PTHR43875">
    <property type="entry name" value="MALTODEXTRIN IMPORT ATP-BINDING PROTEIN MSMX"/>
    <property type="match status" value="1"/>
</dbReference>
<dbReference type="OrthoDB" id="18368at2157"/>
<evidence type="ECO:0000313" key="12">
    <source>
        <dbReference type="EMBL" id="POG56179.1"/>
    </source>
</evidence>
<dbReference type="PROSITE" id="PS00211">
    <property type="entry name" value="ABC_TRANSPORTER_1"/>
    <property type="match status" value="1"/>
</dbReference>
<dbReference type="Pfam" id="PF08402">
    <property type="entry name" value="TOBE_2"/>
    <property type="match status" value="1"/>
</dbReference>
<proteinExistence type="inferred from homology"/>
<dbReference type="PANTHER" id="PTHR43875:SF1">
    <property type="entry name" value="OSMOPROTECTIVE COMPOUNDS UPTAKE ATP-BINDING PROTEIN GGTA"/>
    <property type="match status" value="1"/>
</dbReference>
<keyword evidence="3" id="KW-0547">Nucleotide-binding</keyword>
<dbReference type="GO" id="GO:0016887">
    <property type="term" value="F:ATP hydrolysis activity"/>
    <property type="evidence" value="ECO:0007669"/>
    <property type="project" value="InterPro"/>
</dbReference>
<dbReference type="EC" id="7.5.2.13" evidence="10"/>
<dbReference type="InterPro" id="IPR017871">
    <property type="entry name" value="ABC_transporter-like_CS"/>
</dbReference>
<comment type="caution">
    <text evidence="12">The sequence shown here is derived from an EMBL/GenBank/DDBJ whole genome shotgun (WGS) entry which is preliminary data.</text>
</comment>
<evidence type="ECO:0000256" key="1">
    <source>
        <dbReference type="ARBA" id="ARBA00004202"/>
    </source>
</evidence>
<accession>A0A2P4NSS0</accession>
<dbReference type="InterPro" id="IPR003593">
    <property type="entry name" value="AAA+_ATPase"/>
</dbReference>
<dbReference type="InterPro" id="IPR003439">
    <property type="entry name" value="ABC_transporter-like_ATP-bd"/>
</dbReference>
<name>A0A2P4NSS0_9EURY</name>
<dbReference type="InterPro" id="IPR008995">
    <property type="entry name" value="Mo/tungstate-bd_C_term_dom"/>
</dbReference>
<keyword evidence="13" id="KW-1185">Reference proteome</keyword>
<dbReference type="InterPro" id="IPR027417">
    <property type="entry name" value="P-loop_NTPase"/>
</dbReference>
<comment type="function">
    <text evidence="7">Part of the ABC transporter complex XacGHIJK involved in the uptake of xylose and arabinose. Responsible for energy coupling to the transport system.</text>
</comment>
<dbReference type="Gene3D" id="3.40.50.300">
    <property type="entry name" value="P-loop containing nucleotide triphosphate hydrolases"/>
    <property type="match status" value="1"/>
</dbReference>
<dbReference type="Gene3D" id="2.40.50.140">
    <property type="entry name" value="Nucleic acid-binding proteins"/>
    <property type="match status" value="1"/>
</dbReference>
<dbReference type="Gene3D" id="2.40.50.100">
    <property type="match status" value="1"/>
</dbReference>
<dbReference type="EMBL" id="LOPW02000006">
    <property type="protein sequence ID" value="POG56179.1"/>
    <property type="molecule type" value="Genomic_DNA"/>
</dbReference>
<reference evidence="12" key="1">
    <citation type="submission" date="2017-08" db="EMBL/GenBank/DDBJ databases">
        <title>Haloferax marisrubri sp. nov., isolated from the Discovery deep brine-seawater interface in the Red Sea.</title>
        <authorList>
            <person name="Zhang G."/>
            <person name="Stingl U."/>
        </authorList>
    </citation>
    <scope>NUCLEOTIDE SEQUENCE [LARGE SCALE GENOMIC DNA]</scope>
    <source>
        <strain evidence="12">SB3</strain>
    </source>
</reference>
<evidence type="ECO:0000256" key="4">
    <source>
        <dbReference type="ARBA" id="ARBA00022840"/>
    </source>
</evidence>
<dbReference type="GO" id="GO:0055052">
    <property type="term" value="C:ATP-binding cassette (ABC) transporter complex, substrate-binding subunit-containing"/>
    <property type="evidence" value="ECO:0007669"/>
    <property type="project" value="TreeGrafter"/>
</dbReference>
<protein>
    <recommendedName>
        <fullName evidence="10">ABC-type D-xylose/L-arabinose transporter</fullName>
        <ecNumber evidence="10">7.5.2.13</ecNumber>
    </recommendedName>
</protein>
<comment type="subcellular location">
    <subcellularLocation>
        <location evidence="1">Cell membrane</location>
        <topology evidence="1">Peripheral membrane protein</topology>
    </subcellularLocation>
</comment>
<evidence type="ECO:0000259" key="11">
    <source>
        <dbReference type="PROSITE" id="PS50893"/>
    </source>
</evidence>
<evidence type="ECO:0000256" key="8">
    <source>
        <dbReference type="ARBA" id="ARBA00061029"/>
    </source>
</evidence>
<dbReference type="FunFam" id="3.40.50.300:FF:000042">
    <property type="entry name" value="Maltose/maltodextrin ABC transporter, ATP-binding protein"/>
    <property type="match status" value="1"/>
</dbReference>
<dbReference type="CDD" id="cd03301">
    <property type="entry name" value="ABC_MalK_N"/>
    <property type="match status" value="1"/>
</dbReference>
<dbReference type="SUPFAM" id="SSF52540">
    <property type="entry name" value="P-loop containing nucleoside triphosphate hydrolases"/>
    <property type="match status" value="1"/>
</dbReference>
<evidence type="ECO:0000256" key="5">
    <source>
        <dbReference type="ARBA" id="ARBA00050355"/>
    </source>
</evidence>
<dbReference type="InterPro" id="IPR012340">
    <property type="entry name" value="NA-bd_OB-fold"/>
</dbReference>
<evidence type="ECO:0000256" key="10">
    <source>
        <dbReference type="ARBA" id="ARBA00066315"/>
    </source>
</evidence>
<gene>
    <name evidence="12" type="ORF">AUR65_006600</name>
</gene>
<dbReference type="Proteomes" id="UP000053621">
    <property type="component" value="Unassembled WGS sequence"/>
</dbReference>
<comment type="catalytic activity">
    <reaction evidence="5">
        <text>D-xylose(out) + ATP + H2O = D-xylose(in) + ADP + phosphate + H(+)</text>
        <dbReference type="Rhea" id="RHEA:29899"/>
        <dbReference type="ChEBI" id="CHEBI:15377"/>
        <dbReference type="ChEBI" id="CHEBI:15378"/>
        <dbReference type="ChEBI" id="CHEBI:30616"/>
        <dbReference type="ChEBI" id="CHEBI:43474"/>
        <dbReference type="ChEBI" id="CHEBI:53455"/>
        <dbReference type="ChEBI" id="CHEBI:456216"/>
        <dbReference type="EC" id="7.5.2.13"/>
    </reaction>
    <physiologicalReaction direction="left-to-right" evidence="5">
        <dbReference type="Rhea" id="RHEA:29900"/>
    </physiologicalReaction>
</comment>
<dbReference type="PROSITE" id="PS50893">
    <property type="entry name" value="ABC_TRANSPORTER_2"/>
    <property type="match status" value="1"/>
</dbReference>
<dbReference type="RefSeq" id="WP_058566088.1">
    <property type="nucleotide sequence ID" value="NZ_LOPW02000006.1"/>
</dbReference>
<keyword evidence="2" id="KW-0813">Transport</keyword>
<evidence type="ECO:0000313" key="13">
    <source>
        <dbReference type="Proteomes" id="UP000053621"/>
    </source>
</evidence>
<evidence type="ECO:0000256" key="6">
    <source>
        <dbReference type="ARBA" id="ARBA00051890"/>
    </source>
</evidence>
<sequence>MATSIHLDTVRKEFRTLGNTHVAVDDLSLDIPEGSFTTFVGPSGCGKTTTLRMLAGLETPTSGTVSFGDEDVTDLPPQERNVSMVFQSIALYPHMSVRENIGYGLKIHGVPKAERDERIDEAAAVLQIEAQLEKMPAELSGGQQQRVALGGAFVQDPDVLLLDEPMSDLDAKLKSDLRVEIQRLHQELDTTVVYVTHDQTEAMTMSDQVVLLRDGELAQVDPPKQLFDYPNSEYVAQFIGMPSTNVVDCAVEAGDGGTALVGPGFELSLPAGVEAPTSDRVRLGIRPQYLDVGSDGACRLSVDVEVVETLGTESVVHGRLEDGTPFDVVSDAVDDAVAGDRLDVSFDLADAFVFGEDGETILFGSERAGERSSSPAGAGGVTP</sequence>
<comment type="catalytic activity">
    <reaction evidence="6">
        <text>L-arabinose(out) + ATP + H2O = L-arabinose(in) + ADP + phosphate + H(+)</text>
        <dbReference type="Rhea" id="RHEA:30007"/>
        <dbReference type="ChEBI" id="CHEBI:15377"/>
        <dbReference type="ChEBI" id="CHEBI:15378"/>
        <dbReference type="ChEBI" id="CHEBI:17535"/>
        <dbReference type="ChEBI" id="CHEBI:30616"/>
        <dbReference type="ChEBI" id="CHEBI:43474"/>
        <dbReference type="ChEBI" id="CHEBI:456216"/>
        <dbReference type="EC" id="7.5.2.13"/>
    </reaction>
    <physiologicalReaction direction="left-to-right" evidence="6">
        <dbReference type="Rhea" id="RHEA:30008"/>
    </physiologicalReaction>
</comment>
<dbReference type="InterPro" id="IPR015855">
    <property type="entry name" value="ABC_transpr_MalK-like"/>
</dbReference>
<dbReference type="AlphaFoldDB" id="A0A2P4NSS0"/>
<evidence type="ECO:0000256" key="2">
    <source>
        <dbReference type="ARBA" id="ARBA00022448"/>
    </source>
</evidence>
<dbReference type="InterPro" id="IPR013611">
    <property type="entry name" value="Transp-assoc_OB_typ2"/>
</dbReference>
<comment type="subunit">
    <text evidence="9">The complex is composed of two ATP-binding proteins (XacJ and XacK), two transmembrane proteins (XacH and XacI) and a solute-binding protein (XacG).</text>
</comment>
<organism evidence="12 13">
    <name type="scientific">Haloferax marisrubri</name>
    <dbReference type="NCBI Taxonomy" id="1544719"/>
    <lineage>
        <taxon>Archaea</taxon>
        <taxon>Methanobacteriati</taxon>
        <taxon>Methanobacteriota</taxon>
        <taxon>Stenosarchaea group</taxon>
        <taxon>Halobacteria</taxon>
        <taxon>Halobacteriales</taxon>
        <taxon>Haloferacaceae</taxon>
        <taxon>Haloferax</taxon>
    </lineage>
</organism>
<feature type="domain" description="ABC transporter" evidence="11">
    <location>
        <begin position="5"/>
        <end position="239"/>
    </location>
</feature>
<dbReference type="SMART" id="SM00382">
    <property type="entry name" value="AAA"/>
    <property type="match status" value="1"/>
</dbReference>
<evidence type="ECO:0000256" key="7">
    <source>
        <dbReference type="ARBA" id="ARBA00053454"/>
    </source>
</evidence>
<keyword evidence="4 12" id="KW-0067">ATP-binding</keyword>
<evidence type="ECO:0000256" key="9">
    <source>
        <dbReference type="ARBA" id="ARBA00065962"/>
    </source>
</evidence>
<dbReference type="Pfam" id="PF00005">
    <property type="entry name" value="ABC_tran"/>
    <property type="match status" value="1"/>
</dbReference>
<dbReference type="GO" id="GO:0008643">
    <property type="term" value="P:carbohydrate transport"/>
    <property type="evidence" value="ECO:0007669"/>
    <property type="project" value="InterPro"/>
</dbReference>